<evidence type="ECO:0000313" key="1">
    <source>
        <dbReference type="EMBL" id="CAK5084748.1"/>
    </source>
</evidence>
<dbReference type="EMBL" id="CAVMJV010000054">
    <property type="protein sequence ID" value="CAK5084748.1"/>
    <property type="molecule type" value="Genomic_DNA"/>
</dbReference>
<name>A0ACB1A0W9_MELEN</name>
<reference evidence="1" key="1">
    <citation type="submission" date="2023-11" db="EMBL/GenBank/DDBJ databases">
        <authorList>
            <person name="Poullet M."/>
        </authorList>
    </citation>
    <scope>NUCLEOTIDE SEQUENCE</scope>
    <source>
        <strain evidence="1">E1834</strain>
    </source>
</reference>
<accession>A0ACB1A0W9</accession>
<evidence type="ECO:0000313" key="2">
    <source>
        <dbReference type="Proteomes" id="UP001497535"/>
    </source>
</evidence>
<sequence>MGTVSRAEYLKKYTTDSSEKPETKKSTNLLECQETSQSYEQGRDAETRKRVTGFNRGRKGKREEENSEEKKAREAKQAEMEKKYSATLQLIQSLTHLTLNSSTRPKTLNSSNPQLI</sequence>
<gene>
    <name evidence="1" type="ORF">MENTE1834_LOCUS32152</name>
</gene>
<protein>
    <submittedName>
        <fullName evidence="1">Uncharacterized protein</fullName>
    </submittedName>
</protein>
<dbReference type="Proteomes" id="UP001497535">
    <property type="component" value="Unassembled WGS sequence"/>
</dbReference>
<proteinExistence type="predicted"/>
<comment type="caution">
    <text evidence="1">The sequence shown here is derived from an EMBL/GenBank/DDBJ whole genome shotgun (WGS) entry which is preliminary data.</text>
</comment>
<keyword evidence="2" id="KW-1185">Reference proteome</keyword>
<organism evidence="1 2">
    <name type="scientific">Meloidogyne enterolobii</name>
    <name type="common">Root-knot nematode worm</name>
    <name type="synonym">Meloidogyne mayaguensis</name>
    <dbReference type="NCBI Taxonomy" id="390850"/>
    <lineage>
        <taxon>Eukaryota</taxon>
        <taxon>Metazoa</taxon>
        <taxon>Ecdysozoa</taxon>
        <taxon>Nematoda</taxon>
        <taxon>Chromadorea</taxon>
        <taxon>Rhabditida</taxon>
        <taxon>Tylenchina</taxon>
        <taxon>Tylenchomorpha</taxon>
        <taxon>Tylenchoidea</taxon>
        <taxon>Meloidogynidae</taxon>
        <taxon>Meloidogyninae</taxon>
        <taxon>Meloidogyne</taxon>
    </lineage>
</organism>